<proteinExistence type="predicted"/>
<dbReference type="EMBL" id="AMYD01004400">
    <property type="protein sequence ID" value="EQB43209.1"/>
    <property type="molecule type" value="Genomic_DNA"/>
</dbReference>
<evidence type="ECO:0000313" key="1">
    <source>
        <dbReference type="EMBL" id="EQB43209.1"/>
    </source>
</evidence>
<comment type="caution">
    <text evidence="1">The sequence shown here is derived from an EMBL/GenBank/DDBJ whole genome shotgun (WGS) entry which is preliminary data.</text>
</comment>
<gene>
    <name evidence="1" type="ORF">CGLO_18167</name>
</gene>
<name>T0JV09_COLGC</name>
<protein>
    <submittedName>
        <fullName evidence="1">Uncharacterized protein</fullName>
    </submittedName>
</protein>
<dbReference type="HOGENOM" id="CLU_3320011_0_0_1"/>
<dbReference type="AlphaFoldDB" id="T0JV09"/>
<organism evidence="1 2">
    <name type="scientific">Colletotrichum gloeosporioides (strain Cg-14)</name>
    <name type="common">Anthracnose fungus</name>
    <name type="synonym">Glomerella cingulata</name>
    <dbReference type="NCBI Taxonomy" id="1237896"/>
    <lineage>
        <taxon>Eukaryota</taxon>
        <taxon>Fungi</taxon>
        <taxon>Dikarya</taxon>
        <taxon>Ascomycota</taxon>
        <taxon>Pezizomycotina</taxon>
        <taxon>Sordariomycetes</taxon>
        <taxon>Hypocreomycetidae</taxon>
        <taxon>Glomerellales</taxon>
        <taxon>Glomerellaceae</taxon>
        <taxon>Colletotrichum</taxon>
        <taxon>Colletotrichum gloeosporioides species complex</taxon>
    </lineage>
</organism>
<accession>T0JV09</accession>
<sequence length="39" mass="4305">MTTIPMTVITEVITWCVAVGCFIKITKGETCELVICFLP</sequence>
<reference evidence="2" key="1">
    <citation type="journal article" date="2013" name="Mol. Plant Microbe Interact.">
        <title>Global aspects of pacC regulation of pathogenicity genes in Colletotrichum gloeosporioides as revealed by transcriptome analysis.</title>
        <authorList>
            <person name="Alkan N."/>
            <person name="Meng X."/>
            <person name="Friedlander G."/>
            <person name="Reuveni E."/>
            <person name="Sukno S."/>
            <person name="Sherman A."/>
            <person name="Thon M."/>
            <person name="Fluhr R."/>
            <person name="Prusky D."/>
        </authorList>
    </citation>
    <scope>NUCLEOTIDE SEQUENCE [LARGE SCALE GENOMIC DNA]</scope>
    <source>
        <strain evidence="2">Cg-14</strain>
    </source>
</reference>
<dbReference type="Proteomes" id="UP000015530">
    <property type="component" value="Unassembled WGS sequence"/>
</dbReference>
<evidence type="ECO:0000313" key="2">
    <source>
        <dbReference type="Proteomes" id="UP000015530"/>
    </source>
</evidence>